<dbReference type="FunFam" id="2.60.40.10:FF:000495">
    <property type="entry name" value="Periplasmic beta-glucosidase"/>
    <property type="match status" value="1"/>
</dbReference>
<dbReference type="CDD" id="cd23343">
    <property type="entry name" value="beta-trefoil_FSCN_BglX-like"/>
    <property type="match status" value="1"/>
</dbReference>
<dbReference type="InterPro" id="IPR013783">
    <property type="entry name" value="Ig-like_fold"/>
</dbReference>
<dbReference type="SUPFAM" id="SSF51445">
    <property type="entry name" value="(Trans)glycosidases"/>
    <property type="match status" value="1"/>
</dbReference>
<dbReference type="InterPro" id="IPR036881">
    <property type="entry name" value="Glyco_hydro_3_C_sf"/>
</dbReference>
<dbReference type="GO" id="GO:0046556">
    <property type="term" value="F:alpha-L-arabinofuranosidase activity"/>
    <property type="evidence" value="ECO:0007669"/>
    <property type="project" value="TreeGrafter"/>
</dbReference>
<accession>A0A4Q2KZ48</accession>
<dbReference type="SMART" id="SM00606">
    <property type="entry name" value="CBD_IV"/>
    <property type="match status" value="1"/>
</dbReference>
<dbReference type="InterPro" id="IPR002772">
    <property type="entry name" value="Glyco_hydro_3_C"/>
</dbReference>
<comment type="caution">
    <text evidence="8">The sequence shown here is derived from an EMBL/GenBank/DDBJ whole genome shotgun (WGS) entry which is preliminary data.</text>
</comment>
<evidence type="ECO:0000256" key="4">
    <source>
        <dbReference type="ARBA" id="ARBA00058905"/>
    </source>
</evidence>
<keyword evidence="9" id="KW-1185">Reference proteome</keyword>
<evidence type="ECO:0000313" key="8">
    <source>
        <dbReference type="EMBL" id="RXZ70309.1"/>
    </source>
</evidence>
<organism evidence="8 9">
    <name type="scientific">Agromyces albus</name>
    <dbReference type="NCBI Taxonomy" id="205332"/>
    <lineage>
        <taxon>Bacteria</taxon>
        <taxon>Bacillati</taxon>
        <taxon>Actinomycetota</taxon>
        <taxon>Actinomycetes</taxon>
        <taxon>Micrococcales</taxon>
        <taxon>Microbacteriaceae</taxon>
        <taxon>Agromyces</taxon>
    </lineage>
</organism>
<dbReference type="InterPro" id="IPR017853">
    <property type="entry name" value="GH"/>
</dbReference>
<evidence type="ECO:0000313" key="9">
    <source>
        <dbReference type="Proteomes" id="UP000293865"/>
    </source>
</evidence>
<dbReference type="AlphaFoldDB" id="A0A4Q2KZ48"/>
<evidence type="ECO:0000256" key="3">
    <source>
        <dbReference type="ARBA" id="ARBA00022801"/>
    </source>
</evidence>
<feature type="signal peptide" evidence="6">
    <location>
        <begin position="1"/>
        <end position="40"/>
    </location>
</feature>
<dbReference type="CDD" id="cd04084">
    <property type="entry name" value="CBM6_xylanase-like"/>
    <property type="match status" value="1"/>
</dbReference>
<dbReference type="InterPro" id="IPR044993">
    <property type="entry name" value="BXL"/>
</dbReference>
<dbReference type="GO" id="GO:0008422">
    <property type="term" value="F:beta-glucosidase activity"/>
    <property type="evidence" value="ECO:0007669"/>
    <property type="project" value="UniProtKB-ARBA"/>
</dbReference>
<name>A0A4Q2KZ48_9MICO</name>
<evidence type="ECO:0000259" key="7">
    <source>
        <dbReference type="PROSITE" id="PS51175"/>
    </source>
</evidence>
<dbReference type="PANTHER" id="PTHR42721:SF3">
    <property type="entry name" value="BETA-D-XYLOSIDASE 5-RELATED"/>
    <property type="match status" value="1"/>
</dbReference>
<dbReference type="OrthoDB" id="3751446at2"/>
<dbReference type="InterPro" id="IPR008979">
    <property type="entry name" value="Galactose-bd-like_sf"/>
</dbReference>
<dbReference type="Pfam" id="PF01915">
    <property type="entry name" value="Glyco_hydro_3_C"/>
    <property type="match status" value="1"/>
</dbReference>
<dbReference type="Pfam" id="PF14310">
    <property type="entry name" value="Fn3-like"/>
    <property type="match status" value="1"/>
</dbReference>
<dbReference type="InterPro" id="IPR001764">
    <property type="entry name" value="Glyco_hydro_3_N"/>
</dbReference>
<feature type="chain" id="PRO_5020803365" description="Exo-alpha-(1-&gt;6)-L-arabinopyranosidase" evidence="6">
    <location>
        <begin position="41"/>
        <end position="1000"/>
    </location>
</feature>
<dbReference type="InterPro" id="IPR036962">
    <property type="entry name" value="Glyco_hydro_3_N_sf"/>
</dbReference>
<keyword evidence="2 6" id="KW-0732">Signal</keyword>
<dbReference type="Pfam" id="PF03422">
    <property type="entry name" value="CBM_6"/>
    <property type="match status" value="1"/>
</dbReference>
<dbReference type="Gene3D" id="2.60.40.10">
    <property type="entry name" value="Immunoglobulins"/>
    <property type="match status" value="1"/>
</dbReference>
<protein>
    <recommendedName>
        <fullName evidence="5">Exo-alpha-(1-&gt;6)-L-arabinopyranosidase</fullName>
    </recommendedName>
</protein>
<dbReference type="EMBL" id="SDPN01000016">
    <property type="protein sequence ID" value="RXZ70309.1"/>
    <property type="molecule type" value="Genomic_DNA"/>
</dbReference>
<dbReference type="GO" id="GO:0009044">
    <property type="term" value="F:xylan 1,4-beta-xylosidase activity"/>
    <property type="evidence" value="ECO:0007669"/>
    <property type="project" value="InterPro"/>
</dbReference>
<dbReference type="PRINTS" id="PR00133">
    <property type="entry name" value="GLHYDRLASE3"/>
</dbReference>
<dbReference type="Gene3D" id="3.20.20.300">
    <property type="entry name" value="Glycoside hydrolase, family 3, N-terminal domain"/>
    <property type="match status" value="1"/>
</dbReference>
<dbReference type="InterPro" id="IPR006584">
    <property type="entry name" value="Cellulose-bd_IV"/>
</dbReference>
<dbReference type="Gene3D" id="3.40.50.1700">
    <property type="entry name" value="Glycoside hydrolase family 3 C-terminal domain"/>
    <property type="match status" value="1"/>
</dbReference>
<dbReference type="SUPFAM" id="SSF52279">
    <property type="entry name" value="Beta-D-glucan exohydrolase, C-terminal domain"/>
    <property type="match status" value="1"/>
</dbReference>
<dbReference type="Pfam" id="PF00933">
    <property type="entry name" value="Glyco_hydro_3"/>
    <property type="match status" value="1"/>
</dbReference>
<gene>
    <name evidence="8" type="ORF">ESP51_10160</name>
</gene>
<dbReference type="Gene3D" id="2.60.120.260">
    <property type="entry name" value="Galactose-binding domain-like"/>
    <property type="match status" value="1"/>
</dbReference>
<dbReference type="Proteomes" id="UP000293865">
    <property type="component" value="Unassembled WGS sequence"/>
</dbReference>
<dbReference type="PANTHER" id="PTHR42721">
    <property type="entry name" value="SUGAR HYDROLASE-RELATED"/>
    <property type="match status" value="1"/>
</dbReference>
<dbReference type="Gene3D" id="2.60.120.380">
    <property type="match status" value="1"/>
</dbReference>
<keyword evidence="3" id="KW-0378">Hydrolase</keyword>
<dbReference type="GO" id="GO:0030246">
    <property type="term" value="F:carbohydrate binding"/>
    <property type="evidence" value="ECO:0007669"/>
    <property type="project" value="InterPro"/>
</dbReference>
<dbReference type="SUPFAM" id="SSF49785">
    <property type="entry name" value="Galactose-binding domain-like"/>
    <property type="match status" value="1"/>
</dbReference>
<proteinExistence type="inferred from homology"/>
<dbReference type="InterPro" id="IPR026891">
    <property type="entry name" value="Fn3-like"/>
</dbReference>
<evidence type="ECO:0000256" key="5">
    <source>
        <dbReference type="ARBA" id="ARBA00074219"/>
    </source>
</evidence>
<evidence type="ECO:0000256" key="6">
    <source>
        <dbReference type="SAM" id="SignalP"/>
    </source>
</evidence>
<evidence type="ECO:0000256" key="2">
    <source>
        <dbReference type="ARBA" id="ARBA00022729"/>
    </source>
</evidence>
<comment type="similarity">
    <text evidence="1">Belongs to the glycosyl hydrolase 3 family.</text>
</comment>
<evidence type="ECO:0000256" key="1">
    <source>
        <dbReference type="ARBA" id="ARBA00005336"/>
    </source>
</evidence>
<dbReference type="GO" id="GO:0045493">
    <property type="term" value="P:xylan catabolic process"/>
    <property type="evidence" value="ECO:0007669"/>
    <property type="project" value="InterPro"/>
</dbReference>
<dbReference type="GO" id="GO:0031222">
    <property type="term" value="P:arabinan catabolic process"/>
    <property type="evidence" value="ECO:0007669"/>
    <property type="project" value="TreeGrafter"/>
</dbReference>
<dbReference type="InterPro" id="IPR005084">
    <property type="entry name" value="CBM6"/>
</dbReference>
<reference evidence="8 9" key="1">
    <citation type="submission" date="2019-01" db="EMBL/GenBank/DDBJ databases">
        <title>Agromyces.</title>
        <authorList>
            <person name="Li J."/>
        </authorList>
    </citation>
    <scope>NUCLEOTIDE SEQUENCE [LARGE SCALE GENOMIC DNA]</scope>
    <source>
        <strain evidence="8 9">DSM 15934</strain>
    </source>
</reference>
<sequence length="1000" mass="107959">MRVPLLPSRRSSTRLTSATIVALLAAPLLASGLAAPTASANNDYPFRDPDLALDERIDDLLGRLTLDEKLGFLHQSQMPIPRLDVPYFKAGTEALHGVAWSNDLDNNWGQVLATDATVFPQAVGLASTWDTDLINDVGSAVGDELRAYNSLDPQLWGLQAWAPVVDPLRDPRWGRNEEGYSEDPLLAGEIGTAYGSGLSGDDPLYLKVAPVIKHYFGYNKEADRSVSSSNLPPRIRKEYSQAPFRSVISADAATGVMASYNLVNGRPTHVDPSIDEDIRSWTDKDLYNVSDAWGPHAVTQAQFYFDEEDEAYAAVLKAGLDGFTVDESDPSAMKATLHSALDKGYITEDDVDTAVRHVLSIRFRLGHFDPDGGPYADIGPEVLNSAEHQALNRRTAADAMVLLDNGAEILPLDPDETPSVAVVGPLHDTVFTDFYGGSMPYEVTPLDGIADRLGAHADVTGVEGLDRVTLKDSATGRYLTATGADPEDLVVASDASPSAASQWDVNDWMADYSTLRNAENGKYLSGAFGPYTTSSDEPSGWYVQQQFRFEEQPDGTVLIQYVGYETNESWWWIPEHYVTVAPDGSVGTGSKADAARFVPEVVSDGVDAAVDAAGQADAAVVVVGSHPFVYGRENHDRTDLALGRSQQELVDAVTAANPNTVVVLETSYPTTFDNQPETLLWTTHAGSETGNAVADVVFGDENPAGRLTQTWYAGVDDLPSIDDFDIVKSGWTYMYYDGAPLYPFGHGLSYSTFDYSNLKTSGTSVGGDGAIRVSVDVTNTGDAAGDEVVQLYSRQLSSRDATADKQLRAFERISLAPGETKTVRLELDASDLARWDVTRDRWVVESSEYELLVGSSSADIRQQATVRVKGETIPARNLSKPTRAENFDDYAGVLLVDESKERGTAVSAEGDGWIKFGDTRLGANDSTFTARVSNASGENGSIQIRLGSPTGELVGTAEVTSTGDVYEYVTTTASLSASRGLHDVYLVFNGDFRVADFTIG</sequence>
<dbReference type="PROSITE" id="PS51175">
    <property type="entry name" value="CBM6"/>
    <property type="match status" value="1"/>
</dbReference>
<comment type="function">
    <text evidence="4">Catalyzes the hydrolysis of a non-reducing terminal alpha-L-arabinopyranosidic linkage in ginsenoside Rb2 (alpha-L-arabinopyranosyl-(1-&gt;6)-alpha-D-glucopyranosyl) to release alpha-D-glucopyranosyl (Rd). It is not able to hydrolyze alpha-L-arabinofuranosyl-(1-&gt;6)-alpha-D-glucopyranosyl (Rc).</text>
</comment>
<feature type="domain" description="CBM6" evidence="7">
    <location>
        <begin position="880"/>
        <end position="1000"/>
    </location>
</feature>
<dbReference type="SMART" id="SM01217">
    <property type="entry name" value="Fn3_like"/>
    <property type="match status" value="1"/>
</dbReference>